<name>A0A087UAF1_STEMI</name>
<sequence>MGFLVQIPFKIYIGTVSMLPFSAFVICILWSILKNYEESTSTHCHVQNYLPSISTAVGTFFPQKYIWRMCIALHCTPRILIAVMYYNYFRNTLPKEYFWQ</sequence>
<comment type="similarity">
    <text evidence="2">Belongs to the PGAP2 family.</text>
</comment>
<evidence type="ECO:0000256" key="1">
    <source>
        <dbReference type="ARBA" id="ARBA00004653"/>
    </source>
</evidence>
<dbReference type="GO" id="GO:0000139">
    <property type="term" value="C:Golgi membrane"/>
    <property type="evidence" value="ECO:0007669"/>
    <property type="project" value="UniProtKB-SubCell"/>
</dbReference>
<keyword evidence="5 8" id="KW-1133">Transmembrane helix</keyword>
<dbReference type="STRING" id="407821.A0A087UAF1"/>
<evidence type="ECO:0000313" key="11">
    <source>
        <dbReference type="Proteomes" id="UP000054359"/>
    </source>
</evidence>
<comment type="subcellular location">
    <subcellularLocation>
        <location evidence="1">Golgi apparatus membrane</location>
        <topology evidence="1">Multi-pass membrane protein</topology>
    </subcellularLocation>
</comment>
<feature type="transmembrane region" description="Helical" evidence="8">
    <location>
        <begin position="12"/>
        <end position="33"/>
    </location>
</feature>
<dbReference type="PANTHER" id="PTHR12892:SF11">
    <property type="entry name" value="POST-GPI ATTACHMENT TO PROTEINS FACTOR 2"/>
    <property type="match status" value="1"/>
</dbReference>
<evidence type="ECO:0000256" key="7">
    <source>
        <dbReference type="ARBA" id="ARBA00023136"/>
    </source>
</evidence>
<accession>A0A087UAF1</accession>
<dbReference type="Proteomes" id="UP000054359">
    <property type="component" value="Unassembled WGS sequence"/>
</dbReference>
<keyword evidence="6" id="KW-0333">Golgi apparatus</keyword>
<keyword evidence="7 8" id="KW-0472">Membrane</keyword>
<reference evidence="10 11" key="1">
    <citation type="submission" date="2013-11" db="EMBL/GenBank/DDBJ databases">
        <title>Genome sequencing of Stegodyphus mimosarum.</title>
        <authorList>
            <person name="Bechsgaard J."/>
        </authorList>
    </citation>
    <scope>NUCLEOTIDE SEQUENCE [LARGE SCALE GENOMIC DNA]</scope>
</reference>
<protein>
    <submittedName>
        <fullName evidence="10">Post-GPI attachment to proteins factor 2</fullName>
    </submittedName>
</protein>
<evidence type="ECO:0000259" key="9">
    <source>
        <dbReference type="Pfam" id="PF10277"/>
    </source>
</evidence>
<dbReference type="OrthoDB" id="68581at2759"/>
<evidence type="ECO:0000256" key="6">
    <source>
        <dbReference type="ARBA" id="ARBA00023034"/>
    </source>
</evidence>
<keyword evidence="3" id="KW-0337">GPI-anchor biosynthesis</keyword>
<dbReference type="PANTHER" id="PTHR12892">
    <property type="entry name" value="FGF RECEPTOR ACTIVATING PROTEIN 1"/>
    <property type="match status" value="1"/>
</dbReference>
<feature type="transmembrane region" description="Helical" evidence="8">
    <location>
        <begin position="65"/>
        <end position="86"/>
    </location>
</feature>
<keyword evidence="11" id="KW-1185">Reference proteome</keyword>
<dbReference type="AlphaFoldDB" id="A0A087UAF1"/>
<evidence type="ECO:0000256" key="2">
    <source>
        <dbReference type="ARBA" id="ARBA00007414"/>
    </source>
</evidence>
<dbReference type="EMBL" id="KK118982">
    <property type="protein sequence ID" value="KFM74340.1"/>
    <property type="molecule type" value="Genomic_DNA"/>
</dbReference>
<feature type="domain" description="CWH43-like N-terminal" evidence="9">
    <location>
        <begin position="16"/>
        <end position="98"/>
    </location>
</feature>
<dbReference type="Pfam" id="PF10277">
    <property type="entry name" value="Frag1"/>
    <property type="match status" value="1"/>
</dbReference>
<organism evidence="10 11">
    <name type="scientific">Stegodyphus mimosarum</name>
    <name type="common">African social velvet spider</name>
    <dbReference type="NCBI Taxonomy" id="407821"/>
    <lineage>
        <taxon>Eukaryota</taxon>
        <taxon>Metazoa</taxon>
        <taxon>Ecdysozoa</taxon>
        <taxon>Arthropoda</taxon>
        <taxon>Chelicerata</taxon>
        <taxon>Arachnida</taxon>
        <taxon>Araneae</taxon>
        <taxon>Araneomorphae</taxon>
        <taxon>Entelegynae</taxon>
        <taxon>Eresoidea</taxon>
        <taxon>Eresidae</taxon>
        <taxon>Stegodyphus</taxon>
    </lineage>
</organism>
<feature type="non-terminal residue" evidence="10">
    <location>
        <position position="100"/>
    </location>
</feature>
<dbReference type="InterPro" id="IPR039545">
    <property type="entry name" value="PGAP2"/>
</dbReference>
<dbReference type="InterPro" id="IPR019402">
    <property type="entry name" value="CWH43_N"/>
</dbReference>
<proteinExistence type="inferred from homology"/>
<dbReference type="GO" id="GO:0005789">
    <property type="term" value="C:endoplasmic reticulum membrane"/>
    <property type="evidence" value="ECO:0007669"/>
    <property type="project" value="TreeGrafter"/>
</dbReference>
<evidence type="ECO:0000313" key="10">
    <source>
        <dbReference type="EMBL" id="KFM74340.1"/>
    </source>
</evidence>
<dbReference type="OMA" id="CTPRILI"/>
<dbReference type="GO" id="GO:0006506">
    <property type="term" value="P:GPI anchor biosynthetic process"/>
    <property type="evidence" value="ECO:0007669"/>
    <property type="project" value="UniProtKB-KW"/>
</dbReference>
<evidence type="ECO:0000256" key="4">
    <source>
        <dbReference type="ARBA" id="ARBA00022692"/>
    </source>
</evidence>
<evidence type="ECO:0000256" key="8">
    <source>
        <dbReference type="SAM" id="Phobius"/>
    </source>
</evidence>
<evidence type="ECO:0000256" key="5">
    <source>
        <dbReference type="ARBA" id="ARBA00022989"/>
    </source>
</evidence>
<evidence type="ECO:0000256" key="3">
    <source>
        <dbReference type="ARBA" id="ARBA00022502"/>
    </source>
</evidence>
<keyword evidence="4 8" id="KW-0812">Transmembrane</keyword>
<gene>
    <name evidence="10" type="ORF">X975_02272</name>
</gene>